<gene>
    <name evidence="1" type="ORF">H1R20_g13858</name>
</gene>
<evidence type="ECO:0000313" key="1">
    <source>
        <dbReference type="EMBL" id="KAJ2923233.1"/>
    </source>
</evidence>
<dbReference type="Proteomes" id="UP001140091">
    <property type="component" value="Unassembled WGS sequence"/>
</dbReference>
<comment type="caution">
    <text evidence="1">The sequence shown here is derived from an EMBL/GenBank/DDBJ whole genome shotgun (WGS) entry which is preliminary data.</text>
</comment>
<dbReference type="EMBL" id="JANBPK010001385">
    <property type="protein sequence ID" value="KAJ2923233.1"/>
    <property type="molecule type" value="Genomic_DNA"/>
</dbReference>
<protein>
    <submittedName>
        <fullName evidence="1">Uncharacterized protein</fullName>
    </submittedName>
</protein>
<accession>A0A9W8J053</accession>
<proteinExistence type="predicted"/>
<name>A0A9W8J053_9AGAR</name>
<sequence length="329" mass="37215">MPPYSNLHRDTWVRTQYFILEQDTDLLAGIVVGHLIYHLSTPASFLTWDIDNMSRRIQGLILRVAQKYPRIRPSVAIRALLAVLRYKNRHPEIIAFNDDAELLYMVAFMATAHSYEPRFTKGKMMDIVQYGVHASKLSEYRHQLDGEVRKELGSGRLKSKSTVRAILDYYLSPFYVSRRTRIAGETGELQCPTMPAFQSIKPDVPGRTEQAMVFPDAISRMKVPLSPIYEDPSGGPSPSEDYLTVLLRQTIKGRSSIGREGYDDDISDLSSLLDYSNSDVDSDGSSIESFADTYFASIYSSDSSKSSICELPALLFRGLVFQNYFSSWP</sequence>
<reference evidence="1" key="1">
    <citation type="submission" date="2022-06" db="EMBL/GenBank/DDBJ databases">
        <title>Genome Sequence of Candolleomyces eurysporus.</title>
        <authorList>
            <person name="Buettner E."/>
        </authorList>
    </citation>
    <scope>NUCLEOTIDE SEQUENCE</scope>
    <source>
        <strain evidence="1">VTCC 930004</strain>
    </source>
</reference>
<evidence type="ECO:0000313" key="2">
    <source>
        <dbReference type="Proteomes" id="UP001140091"/>
    </source>
</evidence>
<feature type="non-terminal residue" evidence="1">
    <location>
        <position position="329"/>
    </location>
</feature>
<organism evidence="1 2">
    <name type="scientific">Candolleomyces eurysporus</name>
    <dbReference type="NCBI Taxonomy" id="2828524"/>
    <lineage>
        <taxon>Eukaryota</taxon>
        <taxon>Fungi</taxon>
        <taxon>Dikarya</taxon>
        <taxon>Basidiomycota</taxon>
        <taxon>Agaricomycotina</taxon>
        <taxon>Agaricomycetes</taxon>
        <taxon>Agaricomycetidae</taxon>
        <taxon>Agaricales</taxon>
        <taxon>Agaricineae</taxon>
        <taxon>Psathyrellaceae</taxon>
        <taxon>Candolleomyces</taxon>
    </lineage>
</organism>
<dbReference type="AlphaFoldDB" id="A0A9W8J053"/>
<dbReference type="OrthoDB" id="3008731at2759"/>
<keyword evidence="2" id="KW-1185">Reference proteome</keyword>